<dbReference type="InterPro" id="IPR004604">
    <property type="entry name" value="DNA_recomb/repair_RecN"/>
</dbReference>
<dbReference type="GO" id="GO:0006281">
    <property type="term" value="P:DNA repair"/>
    <property type="evidence" value="ECO:0007669"/>
    <property type="project" value="UniProtKB-KW"/>
</dbReference>
<evidence type="ECO:0000256" key="9">
    <source>
        <dbReference type="PIRNR" id="PIRNR003128"/>
    </source>
</evidence>
<dbReference type="CDD" id="cd03241">
    <property type="entry name" value="ABC_RecN"/>
    <property type="match status" value="1"/>
</dbReference>
<dbReference type="AlphaFoldDB" id="A0A519BF28"/>
<keyword evidence="6" id="KW-0067">ATP-binding</keyword>
<proteinExistence type="inferred from homology"/>
<dbReference type="PIRSF" id="PIRSF003128">
    <property type="entry name" value="RecN"/>
    <property type="match status" value="1"/>
</dbReference>
<evidence type="ECO:0000256" key="10">
    <source>
        <dbReference type="SAM" id="Coils"/>
    </source>
</evidence>
<evidence type="ECO:0000256" key="5">
    <source>
        <dbReference type="ARBA" id="ARBA00022763"/>
    </source>
</evidence>
<dbReference type="Pfam" id="PF02463">
    <property type="entry name" value="SMC_N"/>
    <property type="match status" value="1"/>
</dbReference>
<evidence type="ECO:0000256" key="8">
    <source>
        <dbReference type="ARBA" id="ARBA00033408"/>
    </source>
</evidence>
<dbReference type="Gene3D" id="3.40.50.300">
    <property type="entry name" value="P-loop containing nucleotide triphosphate hydrolases"/>
    <property type="match status" value="2"/>
</dbReference>
<dbReference type="InterPro" id="IPR003395">
    <property type="entry name" value="RecF/RecN/SMC_N"/>
</dbReference>
<evidence type="ECO:0000256" key="6">
    <source>
        <dbReference type="ARBA" id="ARBA00022840"/>
    </source>
</evidence>
<dbReference type="GO" id="GO:0006310">
    <property type="term" value="P:DNA recombination"/>
    <property type="evidence" value="ECO:0007669"/>
    <property type="project" value="InterPro"/>
</dbReference>
<dbReference type="EMBL" id="SGBC01000003">
    <property type="protein sequence ID" value="RZD15864.1"/>
    <property type="molecule type" value="Genomic_DNA"/>
</dbReference>
<dbReference type="Proteomes" id="UP000316562">
    <property type="component" value="Unassembled WGS sequence"/>
</dbReference>
<keyword evidence="7 9" id="KW-0234">DNA repair</keyword>
<dbReference type="SUPFAM" id="SSF52540">
    <property type="entry name" value="P-loop containing nucleoside triphosphate hydrolases"/>
    <property type="match status" value="1"/>
</dbReference>
<organism evidence="12 13">
    <name type="scientific">Acididesulfobacter guangdongensis</name>
    <dbReference type="NCBI Taxonomy" id="2597225"/>
    <lineage>
        <taxon>Bacteria</taxon>
        <taxon>Deltaproteobacteria</taxon>
        <taxon>Candidatus Acidulodesulfobacterales</taxon>
        <taxon>Candidatus Acididesulfobacter</taxon>
    </lineage>
</organism>
<dbReference type="GO" id="GO:0043590">
    <property type="term" value="C:bacterial nucleoid"/>
    <property type="evidence" value="ECO:0007669"/>
    <property type="project" value="TreeGrafter"/>
</dbReference>
<dbReference type="NCBIfam" id="TIGR00634">
    <property type="entry name" value="recN"/>
    <property type="match status" value="1"/>
</dbReference>
<reference evidence="12 13" key="1">
    <citation type="journal article" date="2019" name="ISME J.">
        <title>Insights into ecological role of a new deltaproteobacterial order Candidatus Acidulodesulfobacterales by metagenomics and metatranscriptomics.</title>
        <authorList>
            <person name="Tan S."/>
            <person name="Liu J."/>
            <person name="Fang Y."/>
            <person name="Hedlund B.P."/>
            <person name="Lian Z.H."/>
            <person name="Huang L.Y."/>
            <person name="Li J.T."/>
            <person name="Huang L.N."/>
            <person name="Li W.J."/>
            <person name="Jiang H.C."/>
            <person name="Dong H.L."/>
            <person name="Shu W.S."/>
        </authorList>
    </citation>
    <scope>NUCLEOTIDE SEQUENCE [LARGE SCALE GENOMIC DNA]</scope>
    <source>
        <strain evidence="12">AP2</strain>
    </source>
</reference>
<dbReference type="GO" id="GO:0005524">
    <property type="term" value="F:ATP binding"/>
    <property type="evidence" value="ECO:0007669"/>
    <property type="project" value="UniProtKB-KW"/>
</dbReference>
<evidence type="ECO:0000259" key="11">
    <source>
        <dbReference type="Pfam" id="PF02463"/>
    </source>
</evidence>
<feature type="domain" description="RecF/RecN/SMC N-terminal" evidence="11">
    <location>
        <begin position="1"/>
        <end position="515"/>
    </location>
</feature>
<evidence type="ECO:0000256" key="4">
    <source>
        <dbReference type="ARBA" id="ARBA00022741"/>
    </source>
</evidence>
<dbReference type="PANTHER" id="PTHR11059:SF0">
    <property type="entry name" value="DNA REPAIR PROTEIN RECN"/>
    <property type="match status" value="1"/>
</dbReference>
<comment type="function">
    <text evidence="1 9">May be involved in recombinational repair of damaged DNA.</text>
</comment>
<keyword evidence="5 9" id="KW-0227">DNA damage</keyword>
<keyword evidence="4" id="KW-0547">Nucleotide-binding</keyword>
<accession>A0A519BF28</accession>
<keyword evidence="10" id="KW-0175">Coiled coil</keyword>
<gene>
    <name evidence="12" type="primary">recN</name>
    <name evidence="12" type="ORF">EVJ46_06600</name>
</gene>
<name>A0A519BF28_ACIG2</name>
<evidence type="ECO:0000256" key="3">
    <source>
        <dbReference type="ARBA" id="ARBA00021315"/>
    </source>
</evidence>
<comment type="caution">
    <text evidence="12">The sequence shown here is derived from an EMBL/GenBank/DDBJ whole genome shotgun (WGS) entry which is preliminary data.</text>
</comment>
<evidence type="ECO:0000256" key="1">
    <source>
        <dbReference type="ARBA" id="ARBA00003618"/>
    </source>
</evidence>
<evidence type="ECO:0000313" key="12">
    <source>
        <dbReference type="EMBL" id="RZD15864.1"/>
    </source>
</evidence>
<dbReference type="GO" id="GO:0009432">
    <property type="term" value="P:SOS response"/>
    <property type="evidence" value="ECO:0007669"/>
    <property type="project" value="TreeGrafter"/>
</dbReference>
<comment type="similarity">
    <text evidence="2 9">Belongs to the RecN family.</text>
</comment>
<evidence type="ECO:0000256" key="7">
    <source>
        <dbReference type="ARBA" id="ARBA00023204"/>
    </source>
</evidence>
<feature type="coiled-coil region" evidence="10">
    <location>
        <begin position="343"/>
        <end position="389"/>
    </location>
</feature>
<sequence length="566" mass="63791">MLKKLYINNFATIDSLVLEFGRNFNILSGETGAGKSIIIESVNFLFGKSKNVGNVIRTGENEAYISCIFDIGEKETYKIINSVLEECGIGTGDDEILIKRTVSLSGKSKYFINNEPANKTVIEKLSEILVNIFGQNDKRFLISNESQLAFLDEYAGNQALLSDIKQLYKEINEINYQLNELYKKAEDISKIKTINSYIISDAERLEISSEKDEEDIKDELTRLENINKIKEIVSAASDLTDNEETGILKNLNTLISLFEKLEIIDPQFKRDNNLKNAFEAKLLMEDISAALEKRSSFDYDEERLNILRNKLDLIITVENKYGFKNIKEFLEGFQKAKNEIYDANLVDGKIAELKNKLEEKKIEYLNIDKKLLENRTETSKKLAEEITEELSFLGIKPVFAINVEHFNFDKGYSETGLAKIVFLFSANPGEEPKPLSMIASGGELSRVSLCMLKAVNSKKNAGCLIFDEIDSGIGGEVGDFIGDALKKISEHSQVICITHLAQVASCGQKHLFVYKSVKNDRTYTLIKDLNITERIVEIARMLSGDTESEASLAHSKEILKKKGFIV</sequence>
<dbReference type="PANTHER" id="PTHR11059">
    <property type="entry name" value="DNA REPAIR PROTEIN RECN"/>
    <property type="match status" value="1"/>
</dbReference>
<protein>
    <recommendedName>
        <fullName evidence="3 9">DNA repair protein RecN</fullName>
    </recommendedName>
    <alternativeName>
        <fullName evidence="8 9">Recombination protein N</fullName>
    </alternativeName>
</protein>
<evidence type="ECO:0000256" key="2">
    <source>
        <dbReference type="ARBA" id="ARBA00009441"/>
    </source>
</evidence>
<evidence type="ECO:0000313" key="13">
    <source>
        <dbReference type="Proteomes" id="UP000316562"/>
    </source>
</evidence>
<dbReference type="InterPro" id="IPR027417">
    <property type="entry name" value="P-loop_NTPase"/>
</dbReference>